<keyword evidence="1" id="KW-0472">Membrane</keyword>
<keyword evidence="1" id="KW-0812">Transmembrane</keyword>
<keyword evidence="1" id="KW-1133">Transmembrane helix</keyword>
<proteinExistence type="predicted"/>
<dbReference type="AlphaFoldDB" id="A0A0F9QTL2"/>
<reference evidence="2" key="1">
    <citation type="journal article" date="2015" name="Nature">
        <title>Complex archaea that bridge the gap between prokaryotes and eukaryotes.</title>
        <authorList>
            <person name="Spang A."/>
            <person name="Saw J.H."/>
            <person name="Jorgensen S.L."/>
            <person name="Zaremba-Niedzwiedzka K."/>
            <person name="Martijn J."/>
            <person name="Lind A.E."/>
            <person name="van Eijk R."/>
            <person name="Schleper C."/>
            <person name="Guy L."/>
            <person name="Ettema T.J."/>
        </authorList>
    </citation>
    <scope>NUCLEOTIDE SEQUENCE</scope>
</reference>
<gene>
    <name evidence="2" type="ORF">LCGC14_1055530</name>
</gene>
<evidence type="ECO:0000256" key="1">
    <source>
        <dbReference type="SAM" id="Phobius"/>
    </source>
</evidence>
<dbReference type="EMBL" id="LAZR01004441">
    <property type="protein sequence ID" value="KKN08553.1"/>
    <property type="molecule type" value="Genomic_DNA"/>
</dbReference>
<accession>A0A0F9QTL2</accession>
<sequence>MAKQNNTILWIIGIVIFLIVATSLPSKFPFAIITKTTCISGYSSYYDFDSGYTNLVAGKIGNAIEFNGNNSINLPISTEDFKVMWIKNYTRGDTDYFFVADLNGTNYVNAVQSTSRQIIPIGPSFGLGFNGSVDEMGTFTDLSVETMKEI</sequence>
<protein>
    <submittedName>
        <fullName evidence="2">Uncharacterized protein</fullName>
    </submittedName>
</protein>
<name>A0A0F9QTL2_9ZZZZ</name>
<organism evidence="2">
    <name type="scientific">marine sediment metagenome</name>
    <dbReference type="NCBI Taxonomy" id="412755"/>
    <lineage>
        <taxon>unclassified sequences</taxon>
        <taxon>metagenomes</taxon>
        <taxon>ecological metagenomes</taxon>
    </lineage>
</organism>
<evidence type="ECO:0000313" key="2">
    <source>
        <dbReference type="EMBL" id="KKN08553.1"/>
    </source>
</evidence>
<feature type="transmembrane region" description="Helical" evidence="1">
    <location>
        <begin position="7"/>
        <end position="25"/>
    </location>
</feature>
<comment type="caution">
    <text evidence="2">The sequence shown here is derived from an EMBL/GenBank/DDBJ whole genome shotgun (WGS) entry which is preliminary data.</text>
</comment>